<protein>
    <recommendedName>
        <fullName evidence="7">Protein kinase domain-containing protein</fullName>
    </recommendedName>
</protein>
<dbReference type="PROSITE" id="PS50011">
    <property type="entry name" value="PROTEIN_KINASE_DOM"/>
    <property type="match status" value="1"/>
</dbReference>
<gene>
    <name evidence="8" type="ORF">MEDL_42940</name>
</gene>
<evidence type="ECO:0000256" key="2">
    <source>
        <dbReference type="ARBA" id="ARBA00022679"/>
    </source>
</evidence>
<dbReference type="EMBL" id="CAJPWZ010002049">
    <property type="protein sequence ID" value="CAG2230081.1"/>
    <property type="molecule type" value="Genomic_DNA"/>
</dbReference>
<keyword evidence="9" id="KW-1185">Reference proteome</keyword>
<organism evidence="8 9">
    <name type="scientific">Mytilus edulis</name>
    <name type="common">Blue mussel</name>
    <dbReference type="NCBI Taxonomy" id="6550"/>
    <lineage>
        <taxon>Eukaryota</taxon>
        <taxon>Metazoa</taxon>
        <taxon>Spiralia</taxon>
        <taxon>Lophotrochozoa</taxon>
        <taxon>Mollusca</taxon>
        <taxon>Bivalvia</taxon>
        <taxon>Autobranchia</taxon>
        <taxon>Pteriomorphia</taxon>
        <taxon>Mytilida</taxon>
        <taxon>Mytiloidea</taxon>
        <taxon>Mytilidae</taxon>
        <taxon>Mytilinae</taxon>
        <taxon>Mytilus</taxon>
    </lineage>
</organism>
<evidence type="ECO:0000259" key="7">
    <source>
        <dbReference type="PROSITE" id="PS50011"/>
    </source>
</evidence>
<dbReference type="Pfam" id="PF00069">
    <property type="entry name" value="Pkinase"/>
    <property type="match status" value="1"/>
</dbReference>
<accession>A0A8S3T856</accession>
<keyword evidence="4" id="KW-0418">Kinase</keyword>
<dbReference type="Gene3D" id="3.30.200.20">
    <property type="entry name" value="Phosphorylase Kinase, domain 1"/>
    <property type="match status" value="1"/>
</dbReference>
<evidence type="ECO:0000256" key="6">
    <source>
        <dbReference type="SAM" id="MobiDB-lite"/>
    </source>
</evidence>
<evidence type="ECO:0000313" key="8">
    <source>
        <dbReference type="EMBL" id="CAG2230081.1"/>
    </source>
</evidence>
<feature type="region of interest" description="Disordered" evidence="6">
    <location>
        <begin position="1037"/>
        <end position="1083"/>
    </location>
</feature>
<evidence type="ECO:0000256" key="4">
    <source>
        <dbReference type="ARBA" id="ARBA00022777"/>
    </source>
</evidence>
<feature type="compositionally biased region" description="Polar residues" evidence="6">
    <location>
        <begin position="967"/>
        <end position="985"/>
    </location>
</feature>
<dbReference type="GO" id="GO:0004674">
    <property type="term" value="F:protein serine/threonine kinase activity"/>
    <property type="evidence" value="ECO:0007669"/>
    <property type="project" value="UniProtKB-KW"/>
</dbReference>
<feature type="compositionally biased region" description="Basic and acidic residues" evidence="6">
    <location>
        <begin position="1005"/>
        <end position="1016"/>
    </location>
</feature>
<dbReference type="Gene3D" id="1.10.510.10">
    <property type="entry name" value="Transferase(Phosphotransferase) domain 1"/>
    <property type="match status" value="2"/>
</dbReference>
<feature type="compositionally biased region" description="Polar residues" evidence="6">
    <location>
        <begin position="942"/>
        <end position="960"/>
    </location>
</feature>
<name>A0A8S3T856_MYTED</name>
<dbReference type="Proteomes" id="UP000683360">
    <property type="component" value="Unassembled WGS sequence"/>
</dbReference>
<evidence type="ECO:0000313" key="9">
    <source>
        <dbReference type="Proteomes" id="UP000683360"/>
    </source>
</evidence>
<dbReference type="InterPro" id="IPR008271">
    <property type="entry name" value="Ser/Thr_kinase_AS"/>
</dbReference>
<dbReference type="AlphaFoldDB" id="A0A8S3T856"/>
<dbReference type="InterPro" id="IPR000719">
    <property type="entry name" value="Prot_kinase_dom"/>
</dbReference>
<reference evidence="8" key="1">
    <citation type="submission" date="2021-03" db="EMBL/GenBank/DDBJ databases">
        <authorList>
            <person name="Bekaert M."/>
        </authorList>
    </citation>
    <scope>NUCLEOTIDE SEQUENCE</scope>
</reference>
<dbReference type="PANTHER" id="PTHR24058:SF130">
    <property type="entry name" value="SERINE_THREONINE PROTEIN KINASES-RELATED"/>
    <property type="match status" value="1"/>
</dbReference>
<evidence type="ECO:0000256" key="1">
    <source>
        <dbReference type="ARBA" id="ARBA00022527"/>
    </source>
</evidence>
<feature type="compositionally biased region" description="Polar residues" evidence="6">
    <location>
        <begin position="1040"/>
        <end position="1057"/>
    </location>
</feature>
<feature type="region of interest" description="Disordered" evidence="6">
    <location>
        <begin position="292"/>
        <end position="319"/>
    </location>
</feature>
<proteinExistence type="predicted"/>
<dbReference type="GO" id="GO:0005524">
    <property type="term" value="F:ATP binding"/>
    <property type="evidence" value="ECO:0007669"/>
    <property type="project" value="UniProtKB-KW"/>
</dbReference>
<dbReference type="PANTHER" id="PTHR24058">
    <property type="entry name" value="DUAL SPECIFICITY PROTEIN KINASE"/>
    <property type="match status" value="1"/>
</dbReference>
<evidence type="ECO:0000256" key="3">
    <source>
        <dbReference type="ARBA" id="ARBA00022741"/>
    </source>
</evidence>
<comment type="caution">
    <text evidence="8">The sequence shown here is derived from an EMBL/GenBank/DDBJ whole genome shotgun (WGS) entry which is preliminary data.</text>
</comment>
<keyword evidence="1" id="KW-0723">Serine/threonine-protein kinase</keyword>
<dbReference type="PROSITE" id="PS00108">
    <property type="entry name" value="PROTEIN_KINASE_ST"/>
    <property type="match status" value="1"/>
</dbReference>
<feature type="compositionally biased region" description="Basic residues" evidence="6">
    <location>
        <begin position="1058"/>
        <end position="1075"/>
    </location>
</feature>
<feature type="compositionally biased region" description="Polar residues" evidence="6">
    <location>
        <begin position="593"/>
        <end position="604"/>
    </location>
</feature>
<dbReference type="SUPFAM" id="SSF56112">
    <property type="entry name" value="Protein kinase-like (PK-like)"/>
    <property type="match status" value="1"/>
</dbReference>
<keyword evidence="3" id="KW-0547">Nucleotide-binding</keyword>
<feature type="domain" description="Protein kinase" evidence="7">
    <location>
        <begin position="1"/>
        <end position="200"/>
    </location>
</feature>
<feature type="region of interest" description="Disordered" evidence="6">
    <location>
        <begin position="585"/>
        <end position="619"/>
    </location>
</feature>
<dbReference type="OrthoDB" id="9332038at2759"/>
<feature type="region of interest" description="Disordered" evidence="6">
    <location>
        <begin position="406"/>
        <end position="434"/>
    </location>
</feature>
<evidence type="ECO:0000256" key="5">
    <source>
        <dbReference type="ARBA" id="ARBA00022840"/>
    </source>
</evidence>
<dbReference type="InterPro" id="IPR050494">
    <property type="entry name" value="Ser_Thr_dual-spec_kinase"/>
</dbReference>
<dbReference type="InterPro" id="IPR011009">
    <property type="entry name" value="Kinase-like_dom_sf"/>
</dbReference>
<feature type="region of interest" description="Disordered" evidence="6">
    <location>
        <begin position="938"/>
        <end position="1021"/>
    </location>
</feature>
<keyword evidence="2" id="KW-0808">Transferase</keyword>
<keyword evidence="5" id="KW-0067">ATP-binding</keyword>
<sequence length="1106" mass="126085">MFREDTIVVIKVLHTTFSQLGIQETLCLQQLRTVDPDNISHTLRLLNIFTFDDHYCMVFEALYPEPINRIFHQISRDKLIPSIRKVAIRLLTILGFLQQQNVIHADLKPDNILLKKKDDLGSLKVIFGIPFGSEIDIWSVGCILAELYAGKPLFLGGDEKSIVKKMTEILGLLPTHVFQKGNFTVNKRFKPREAALHPFLASELPIGFLMGSNTDQIYPSVYVPHYSHSPHVASDIQRSQPSSMDLLKLGTTVLDTDKSDTSSHSSGCRVAIVDPLKSNEECQEFNEIQEENLIQDSRRNDNRRRRSSDMENMSSRNNYLKKLNVNDQNRKWDNHHNEIIHLSTVFNKRSPLFRTSDGRERHHNPVAFDTNLQKAKSPNINVPLNRQNTPKLYSGILNRIRSDEKLNQEKNKEVNKAGPFSDEKVSNSPKLEESVKHENFGNNLTRTHPEVKRKFRKEHIVSNEQISMTNWPRSPDVSRTGSQQTMYKESFDNEELLYKTKLKQEKLIIKNQDQIASSRGHVDVFSKELSSEVILKPQDGDIHTKLTDDLKRCGILPSRKRGTTDSDRLEEKRRRYLKHNFKRSEIAEDKVMSDTNDSSGNESGPAQEGLQPELEKTVSRDFKYRPMPEDRESSNSKIITKRPGSKMYELSNGRNKGRQKTLDIAEQSGYETKELDETYTVRRNSLGSEFVSDKCMTELSHQIGIKRGKYRKSLGNDIKKKKEGFNRLNPMVDKNCDNGNVNKLQQKIVQSMSDETERLTSYETGRSTSDKTGRLLFVEEGRTSSTSAKKAKFGNKTSEGDVSQSVEFITIERRENCIKTGDEGKRSLENSAKEKARKKLKFPGTLKQNKTTASLHKERGIIRKKKKFFRGYKKPADEDFFRDSKPVDKNFRGNKIQVADSYIAEDDTNSIDPYEYEITPDEKRDELTASLTKISGPDRTVSKISDTNQTVSRKPGTFDSSFDHSVNESPSVGNKHFLSSPSETSHTTERISSKGSGMKTCVNKADMKSSETDSEKSGPNQTVEFVEKVEDQNLLRRYSPFNQKLNGPPRSTDQSSSSRKKFKLISPARPHRPRKIFSPVSRSGVLSPSSDCVNLIMVEDELKVIP</sequence>
<dbReference type="SMART" id="SM00220">
    <property type="entry name" value="S_TKc"/>
    <property type="match status" value="1"/>
</dbReference>